<feature type="compositionally biased region" description="Acidic residues" evidence="1">
    <location>
        <begin position="138"/>
        <end position="149"/>
    </location>
</feature>
<dbReference type="RefSeq" id="WP_076665578.1">
    <property type="nucleotide sequence ID" value="NZ_FTPP01000001.1"/>
</dbReference>
<feature type="region of interest" description="Disordered" evidence="1">
    <location>
        <begin position="134"/>
        <end position="154"/>
    </location>
</feature>
<dbReference type="Pfam" id="PF09622">
    <property type="entry name" value="DUF2391"/>
    <property type="match status" value="1"/>
</dbReference>
<gene>
    <name evidence="3" type="ORF">SAMN05444128_0108</name>
</gene>
<keyword evidence="4" id="KW-1185">Reference proteome</keyword>
<dbReference type="Proteomes" id="UP000187181">
    <property type="component" value="Unassembled WGS sequence"/>
</dbReference>
<feature type="transmembrane region" description="Helical" evidence="2">
    <location>
        <begin position="165"/>
        <end position="184"/>
    </location>
</feature>
<dbReference type="STRING" id="1317125.SAMN05444128_0108"/>
<dbReference type="InterPro" id="IPR024464">
    <property type="entry name" value="DUF2391"/>
</dbReference>
<organism evidence="3 4">
    <name type="scientific">Pontibacter indicus</name>
    <dbReference type="NCBI Taxonomy" id="1317125"/>
    <lineage>
        <taxon>Bacteria</taxon>
        <taxon>Pseudomonadati</taxon>
        <taxon>Bacteroidota</taxon>
        <taxon>Cytophagia</taxon>
        <taxon>Cytophagales</taxon>
        <taxon>Hymenobacteraceae</taxon>
        <taxon>Pontibacter</taxon>
    </lineage>
</organism>
<dbReference type="NCBIfam" id="TIGR02587">
    <property type="entry name" value="TIGR02587 family membrane protein"/>
    <property type="match status" value="1"/>
</dbReference>
<keyword evidence="2" id="KW-0472">Membrane</keyword>
<evidence type="ECO:0000313" key="3">
    <source>
        <dbReference type="EMBL" id="SIT74459.1"/>
    </source>
</evidence>
<evidence type="ECO:0000256" key="2">
    <source>
        <dbReference type="SAM" id="Phobius"/>
    </source>
</evidence>
<keyword evidence="2" id="KW-1133">Transmembrane helix</keyword>
<protein>
    <submittedName>
        <fullName evidence="3">Putative integral membrane protein TIGR02587</fullName>
    </submittedName>
</protein>
<feature type="transmembrane region" description="Helical" evidence="2">
    <location>
        <begin position="230"/>
        <end position="256"/>
    </location>
</feature>
<feature type="transmembrane region" description="Helical" evidence="2">
    <location>
        <begin position="196"/>
        <end position="218"/>
    </location>
</feature>
<evidence type="ECO:0000313" key="4">
    <source>
        <dbReference type="Proteomes" id="UP000187181"/>
    </source>
</evidence>
<feature type="transmembrane region" description="Helical" evidence="2">
    <location>
        <begin position="268"/>
        <end position="290"/>
    </location>
</feature>
<feature type="transmembrane region" description="Helical" evidence="2">
    <location>
        <begin position="47"/>
        <end position="66"/>
    </location>
</feature>
<feature type="transmembrane region" description="Helical" evidence="2">
    <location>
        <begin position="86"/>
        <end position="105"/>
    </location>
</feature>
<name>A0A1R3WDJ9_9BACT</name>
<feature type="transmembrane region" description="Helical" evidence="2">
    <location>
        <begin position="21"/>
        <end position="41"/>
    </location>
</feature>
<dbReference type="OrthoDB" id="147125at2"/>
<keyword evidence="2" id="KW-0812">Transmembrane</keyword>
<evidence type="ECO:0000256" key="1">
    <source>
        <dbReference type="SAM" id="MobiDB-lite"/>
    </source>
</evidence>
<reference evidence="4" key="1">
    <citation type="submission" date="2017-01" db="EMBL/GenBank/DDBJ databases">
        <authorList>
            <person name="Varghese N."/>
            <person name="Submissions S."/>
        </authorList>
    </citation>
    <scope>NUCLEOTIDE SEQUENCE [LARGE SCALE GENOMIC DNA]</scope>
    <source>
        <strain evidence="4">LP100</strain>
    </source>
</reference>
<sequence>MASDKNIRPVRKSLQEYARGIAGGLLFSFPLLYTMEVWWAGFIASPAQLLVMVVVTYLLLLGYNRYAGMRPGVSWRSVFIDSVEEMGLGIVLAFAVLFVLNRIQFGEMSIDEIMGKIIVEAMAVSIGVSIGTAQLGGTEDEPEEENEVQEEAKEAGFRTGLRSKISLVVLALCGSVIVGGNVAPTEEVVVLAAGSGPVHILLMAVLSLALSMVVVYFSDFKGTGNHPRGSLAFAIILDTCLSYLTALAASAFLLWFFGRFEGVGFEIAFAQCIVLGVLASLGASAGRLLIK</sequence>
<accession>A0A1R3WDJ9</accession>
<dbReference type="EMBL" id="FTPP01000001">
    <property type="protein sequence ID" value="SIT74459.1"/>
    <property type="molecule type" value="Genomic_DNA"/>
</dbReference>
<proteinExistence type="predicted"/>
<dbReference type="InterPro" id="IPR013416">
    <property type="entry name" value="CHP02587_IM"/>
</dbReference>
<dbReference type="AlphaFoldDB" id="A0A1R3WDJ9"/>